<evidence type="ECO:0000313" key="1">
    <source>
        <dbReference type="EMBL" id="SFR47340.1"/>
    </source>
</evidence>
<dbReference type="STRING" id="555875.SAMN04488124_1718"/>
<keyword evidence="2" id="KW-1185">Reference proteome</keyword>
<organism evidence="1 2">
    <name type="scientific">Halogeometricum limi</name>
    <dbReference type="NCBI Taxonomy" id="555875"/>
    <lineage>
        <taxon>Archaea</taxon>
        <taxon>Methanobacteriati</taxon>
        <taxon>Methanobacteriota</taxon>
        <taxon>Stenosarchaea group</taxon>
        <taxon>Halobacteria</taxon>
        <taxon>Halobacteriales</taxon>
        <taxon>Haloferacaceae</taxon>
        <taxon>Halogeometricum</taxon>
    </lineage>
</organism>
<dbReference type="OrthoDB" id="295069at2157"/>
<dbReference type="Proteomes" id="UP000243250">
    <property type="component" value="Unassembled WGS sequence"/>
</dbReference>
<evidence type="ECO:0000313" key="2">
    <source>
        <dbReference type="Proteomes" id="UP000243250"/>
    </source>
</evidence>
<dbReference type="EMBL" id="FOYS01000002">
    <property type="protein sequence ID" value="SFR47340.1"/>
    <property type="molecule type" value="Genomic_DNA"/>
</dbReference>
<sequence length="67" mass="7088">MVGAATITRLLRLAGVEPGDRSEASETSEFPYVCRGCGSAYDVQYHVCPDCGGFSVDRRLSAADGTD</sequence>
<dbReference type="RefSeq" id="WP_217642692.1">
    <property type="nucleotide sequence ID" value="NZ_FOYS01000002.1"/>
</dbReference>
<proteinExistence type="predicted"/>
<accession>A0A1I6GYT4</accession>
<dbReference type="AlphaFoldDB" id="A0A1I6GYT4"/>
<reference evidence="2" key="1">
    <citation type="submission" date="2016-10" db="EMBL/GenBank/DDBJ databases">
        <authorList>
            <person name="Varghese N."/>
            <person name="Submissions S."/>
        </authorList>
    </citation>
    <scope>NUCLEOTIDE SEQUENCE [LARGE SCALE GENOMIC DNA]</scope>
    <source>
        <strain evidence="2">CGMCC 1.8711</strain>
    </source>
</reference>
<protein>
    <submittedName>
        <fullName evidence="1">Uncharacterized protein</fullName>
    </submittedName>
</protein>
<gene>
    <name evidence="1" type="ORF">SAMN04488124_1718</name>
</gene>
<name>A0A1I6GYT4_9EURY</name>